<reference evidence="1 2" key="1">
    <citation type="submission" date="2006-12" db="EMBL/GenBank/DDBJ databases">
        <title>Complete sequence of Shewanella amazonensis SB2B.</title>
        <authorList>
            <consortium name="US DOE Joint Genome Institute"/>
            <person name="Copeland A."/>
            <person name="Lucas S."/>
            <person name="Lapidus A."/>
            <person name="Barry K."/>
            <person name="Detter J.C."/>
            <person name="Glavina del Rio T."/>
            <person name="Hammon N."/>
            <person name="Israni S."/>
            <person name="Dalin E."/>
            <person name="Tice H."/>
            <person name="Pitluck S."/>
            <person name="Munk A.C."/>
            <person name="Brettin T."/>
            <person name="Bruce D."/>
            <person name="Han C."/>
            <person name="Tapia R."/>
            <person name="Gilna P."/>
            <person name="Schmutz J."/>
            <person name="Larimer F."/>
            <person name="Land M."/>
            <person name="Hauser L."/>
            <person name="Kyrpides N."/>
            <person name="Mikhailova N."/>
            <person name="Fredrickson J."/>
            <person name="Richardson P."/>
        </authorList>
    </citation>
    <scope>NUCLEOTIDE SEQUENCE [LARGE SCALE GENOMIC DNA]</scope>
    <source>
        <strain evidence="2">ATCC BAA-1098 / SB2B</strain>
    </source>
</reference>
<dbReference type="STRING" id="326297.Sama_0711"/>
<dbReference type="HOGENOM" id="CLU_097039_4_0_6"/>
<dbReference type="Pfam" id="PF02643">
    <property type="entry name" value="DUF192"/>
    <property type="match status" value="1"/>
</dbReference>
<protein>
    <recommendedName>
        <fullName evidence="3">DUF192 domain-containing protein</fullName>
    </recommendedName>
</protein>
<dbReference type="PANTHER" id="PTHR37953:SF1">
    <property type="entry name" value="UPF0127 PROTEIN MJ1496"/>
    <property type="match status" value="1"/>
</dbReference>
<evidence type="ECO:0000313" key="2">
    <source>
        <dbReference type="Proteomes" id="UP000009175"/>
    </source>
</evidence>
<dbReference type="KEGG" id="saz:Sama_0711"/>
<dbReference type="eggNOG" id="COG1430">
    <property type="taxonomic scope" value="Bacteria"/>
</dbReference>
<dbReference type="InterPro" id="IPR038695">
    <property type="entry name" value="Saro_0823-like_sf"/>
</dbReference>
<dbReference type="Gene3D" id="2.60.120.1140">
    <property type="entry name" value="Protein of unknown function DUF192"/>
    <property type="match status" value="1"/>
</dbReference>
<sequence>MKRAQFKHGPSGKAIEVWLANTPWLRLRGLLGRPPLGEQEAMLINRCGSVHTCWMGYALDLVFLDRELRVLKVTEQLRPWRSASCMGAFQVMELAPGAVAAMQVRVGDNFQWIE</sequence>
<proteinExistence type="predicted"/>
<dbReference type="OrthoDB" id="9813379at2"/>
<dbReference type="RefSeq" id="WP_011758829.1">
    <property type="nucleotide sequence ID" value="NC_008700.1"/>
</dbReference>
<keyword evidence="2" id="KW-1185">Reference proteome</keyword>
<dbReference type="AlphaFoldDB" id="A1S3G3"/>
<dbReference type="InterPro" id="IPR003795">
    <property type="entry name" value="DUF192"/>
</dbReference>
<organism evidence="1 2">
    <name type="scientific">Shewanella amazonensis (strain ATCC BAA-1098 / SB2B)</name>
    <dbReference type="NCBI Taxonomy" id="326297"/>
    <lineage>
        <taxon>Bacteria</taxon>
        <taxon>Pseudomonadati</taxon>
        <taxon>Pseudomonadota</taxon>
        <taxon>Gammaproteobacteria</taxon>
        <taxon>Alteromonadales</taxon>
        <taxon>Shewanellaceae</taxon>
        <taxon>Shewanella</taxon>
    </lineage>
</organism>
<accession>A1S3G3</accession>
<evidence type="ECO:0000313" key="1">
    <source>
        <dbReference type="EMBL" id="ABL98919.1"/>
    </source>
</evidence>
<name>A1S3G3_SHEAM</name>
<evidence type="ECO:0008006" key="3">
    <source>
        <dbReference type="Google" id="ProtNLM"/>
    </source>
</evidence>
<dbReference type="Proteomes" id="UP000009175">
    <property type="component" value="Chromosome"/>
</dbReference>
<gene>
    <name evidence="1" type="ordered locus">Sama_0711</name>
</gene>
<dbReference type="PANTHER" id="PTHR37953">
    <property type="entry name" value="UPF0127 PROTEIN MJ1496"/>
    <property type="match status" value="1"/>
</dbReference>
<dbReference type="EMBL" id="CP000507">
    <property type="protein sequence ID" value="ABL98919.1"/>
    <property type="molecule type" value="Genomic_DNA"/>
</dbReference>